<name>A0A1F7SG40_9BACT</name>
<dbReference type="EMBL" id="MGDI01000030">
    <property type="protein sequence ID" value="OGL52725.1"/>
    <property type="molecule type" value="Genomic_DNA"/>
</dbReference>
<keyword evidence="1" id="KW-0472">Membrane</keyword>
<accession>A0A1F7SG40</accession>
<dbReference type="AlphaFoldDB" id="A0A1F7SG40"/>
<keyword evidence="1" id="KW-1133">Transmembrane helix</keyword>
<protein>
    <submittedName>
        <fullName evidence="2">Uncharacterized protein</fullName>
    </submittedName>
</protein>
<comment type="caution">
    <text evidence="2">The sequence shown here is derived from an EMBL/GenBank/DDBJ whole genome shotgun (WGS) entry which is preliminary data.</text>
</comment>
<evidence type="ECO:0000313" key="3">
    <source>
        <dbReference type="Proteomes" id="UP000178082"/>
    </source>
</evidence>
<dbReference type="Proteomes" id="UP000178082">
    <property type="component" value="Unassembled WGS sequence"/>
</dbReference>
<evidence type="ECO:0000313" key="2">
    <source>
        <dbReference type="EMBL" id="OGL52725.1"/>
    </source>
</evidence>
<keyword evidence="1" id="KW-0812">Transmembrane</keyword>
<proteinExistence type="predicted"/>
<reference evidence="2 3" key="1">
    <citation type="journal article" date="2016" name="Nat. Commun.">
        <title>Thousands of microbial genomes shed light on interconnected biogeochemical processes in an aquifer system.</title>
        <authorList>
            <person name="Anantharaman K."/>
            <person name="Brown C.T."/>
            <person name="Hug L.A."/>
            <person name="Sharon I."/>
            <person name="Castelle C.J."/>
            <person name="Probst A.J."/>
            <person name="Thomas B.C."/>
            <person name="Singh A."/>
            <person name="Wilkins M.J."/>
            <person name="Karaoz U."/>
            <person name="Brodie E.L."/>
            <person name="Williams K.H."/>
            <person name="Hubbard S.S."/>
            <person name="Banfield J.F."/>
        </authorList>
    </citation>
    <scope>NUCLEOTIDE SEQUENCE [LARGE SCALE GENOMIC DNA]</scope>
</reference>
<organism evidence="2 3">
    <name type="scientific">Candidatus Schekmanbacteria bacterium RIFCSPLOWO2_12_FULL_38_15</name>
    <dbReference type="NCBI Taxonomy" id="1817883"/>
    <lineage>
        <taxon>Bacteria</taxon>
        <taxon>Candidatus Schekmaniibacteriota</taxon>
    </lineage>
</organism>
<evidence type="ECO:0000256" key="1">
    <source>
        <dbReference type="SAM" id="Phobius"/>
    </source>
</evidence>
<gene>
    <name evidence="2" type="ORF">A3G31_03635</name>
</gene>
<feature type="transmembrane region" description="Helical" evidence="1">
    <location>
        <begin position="6"/>
        <end position="23"/>
    </location>
</feature>
<sequence>MKKENVLSIILIIYLTGCAVHLVPKGNPEIKISPSGLMVEQESRGIKVSVDGGMSKFTKFDKYTPVFLIIKNNTDKIISLEYGNFTIKDEANNIYKPFSIKEVIGSVEHNKPFQLAKWDGRFIGNNRKVLVNKNNGVFLVKENGWKVVKDDSKGKKRGYVFIYPFYDPFYNPFFDYPFYPYGPYSPYYGRMFYPYDYYYYYGYYNPYRPYTSPYYREDYYTHLPMDILPHREVSGYLYFPQVLKTAKDEIRLSVDIEEAERVMEFSFKINK</sequence>